<feature type="compositionally biased region" description="Acidic residues" evidence="6">
    <location>
        <begin position="494"/>
        <end position="503"/>
    </location>
</feature>
<dbReference type="SUPFAM" id="SSF158832">
    <property type="entry name" value="Tex N-terminal region-like"/>
    <property type="match status" value="1"/>
</dbReference>
<dbReference type="InterPro" id="IPR023319">
    <property type="entry name" value="Tex-like_HTH_dom_sf"/>
</dbReference>
<dbReference type="Gene3D" id="2.40.50.140">
    <property type="entry name" value="Nucleic acid-binding proteins"/>
    <property type="match status" value="1"/>
</dbReference>
<feature type="compositionally biased region" description="Acidic residues" evidence="6">
    <location>
        <begin position="84"/>
        <end position="95"/>
    </location>
</feature>
<dbReference type="RefSeq" id="XP_022244486.1">
    <property type="nucleotide sequence ID" value="XM_022388778.1"/>
</dbReference>
<dbReference type="GeneID" id="106461745"/>
<dbReference type="InterPro" id="IPR041692">
    <property type="entry name" value="HHH_9"/>
</dbReference>
<feature type="compositionally biased region" description="Acidic residues" evidence="6">
    <location>
        <begin position="174"/>
        <end position="187"/>
    </location>
</feature>
<feature type="compositionally biased region" description="Basic residues" evidence="6">
    <location>
        <begin position="104"/>
        <end position="114"/>
    </location>
</feature>
<dbReference type="InterPro" id="IPR035420">
    <property type="entry name" value="Spt6_SH2"/>
</dbReference>
<dbReference type="PIRSF" id="PIRSF036947">
    <property type="entry name" value="Spt6"/>
    <property type="match status" value="1"/>
</dbReference>
<protein>
    <submittedName>
        <fullName evidence="9">Transcription elongation factor SPT6-like</fullName>
    </submittedName>
</protein>
<dbReference type="InterPro" id="IPR035019">
    <property type="entry name" value="Spt6_SH2_N"/>
</dbReference>
<feature type="compositionally biased region" description="Basic residues" evidence="6">
    <location>
        <begin position="251"/>
        <end position="262"/>
    </location>
</feature>
<feature type="region of interest" description="Disordered" evidence="6">
    <location>
        <begin position="1"/>
        <end position="262"/>
    </location>
</feature>
<evidence type="ECO:0000256" key="6">
    <source>
        <dbReference type="SAM" id="MobiDB-lite"/>
    </source>
</evidence>
<evidence type="ECO:0000256" key="4">
    <source>
        <dbReference type="ARBA" id="ARBA00023242"/>
    </source>
</evidence>
<comment type="function">
    <text evidence="5">Histone H3-H4 chaperone that plays a role in maintenance of chromatin structure during RNA polymerase II transcription elongation.</text>
</comment>
<dbReference type="SUPFAM" id="SSF53098">
    <property type="entry name" value="Ribonuclease H-like"/>
    <property type="match status" value="1"/>
</dbReference>
<dbReference type="Gene3D" id="1.10.150.850">
    <property type="entry name" value="Spt6, helix-hairpin-helix domain"/>
    <property type="match status" value="1"/>
</dbReference>
<dbReference type="Pfam" id="PF14639">
    <property type="entry name" value="YqgF"/>
    <property type="match status" value="1"/>
</dbReference>
<evidence type="ECO:0000256" key="2">
    <source>
        <dbReference type="ARBA" id="ARBA00009253"/>
    </source>
</evidence>
<comment type="subcellular location">
    <subcellularLocation>
        <location evidence="1 5">Nucleus</location>
    </subcellularLocation>
</comment>
<dbReference type="InterPro" id="IPR003029">
    <property type="entry name" value="S1_domain"/>
</dbReference>
<dbReference type="InterPro" id="IPR032706">
    <property type="entry name" value="Spt6_HHH"/>
</dbReference>
<proteinExistence type="inferred from homology"/>
<dbReference type="Pfam" id="PF14633">
    <property type="entry name" value="SH2_2"/>
    <property type="match status" value="1"/>
</dbReference>
<dbReference type="Pfam" id="PF00575">
    <property type="entry name" value="S1"/>
    <property type="match status" value="1"/>
</dbReference>
<keyword evidence="8" id="KW-1185">Reference proteome</keyword>
<dbReference type="SUPFAM" id="SSF50249">
    <property type="entry name" value="Nucleic acid-binding proteins"/>
    <property type="match status" value="1"/>
</dbReference>
<feature type="domain" description="S1 motif" evidence="7">
    <location>
        <begin position="1134"/>
        <end position="1189"/>
    </location>
</feature>
<dbReference type="Gene3D" id="1.10.3500.10">
    <property type="entry name" value="Tex N-terminal region-like"/>
    <property type="match status" value="1"/>
</dbReference>
<dbReference type="Gene3D" id="3.30.505.10">
    <property type="entry name" value="SH2 domain"/>
    <property type="match status" value="1"/>
</dbReference>
<dbReference type="SUPFAM" id="SSF55550">
    <property type="entry name" value="SH2 domain"/>
    <property type="match status" value="1"/>
</dbReference>
<feature type="compositionally biased region" description="Basic and acidic residues" evidence="6">
    <location>
        <begin position="130"/>
        <end position="141"/>
    </location>
</feature>
<reference evidence="9" key="1">
    <citation type="submission" date="2025-08" db="UniProtKB">
        <authorList>
            <consortium name="RefSeq"/>
        </authorList>
    </citation>
    <scope>IDENTIFICATION</scope>
    <source>
        <tissue evidence="9">Muscle</tissue>
    </source>
</reference>
<dbReference type="InterPro" id="IPR036860">
    <property type="entry name" value="SH2_dom_sf"/>
</dbReference>
<evidence type="ECO:0000259" key="7">
    <source>
        <dbReference type="PROSITE" id="PS50126"/>
    </source>
</evidence>
<feature type="compositionally biased region" description="Basic and acidic residues" evidence="6">
    <location>
        <begin position="39"/>
        <end position="49"/>
    </location>
</feature>
<dbReference type="SUPFAM" id="SSF47781">
    <property type="entry name" value="RuvA domain 2-like"/>
    <property type="match status" value="2"/>
</dbReference>
<dbReference type="InterPro" id="IPR012340">
    <property type="entry name" value="NA-bd_OB-fold"/>
</dbReference>
<dbReference type="InterPro" id="IPR028231">
    <property type="entry name" value="Spt6_YqgF"/>
</dbReference>
<keyword evidence="4 5" id="KW-0539">Nucleus</keyword>
<evidence type="ECO:0000256" key="1">
    <source>
        <dbReference type="ARBA" id="ARBA00004123"/>
    </source>
</evidence>
<dbReference type="Pfam" id="PF17674">
    <property type="entry name" value="HHH_9"/>
    <property type="match status" value="1"/>
</dbReference>
<evidence type="ECO:0000313" key="9">
    <source>
        <dbReference type="RefSeq" id="XP_022244486.1"/>
    </source>
</evidence>
<evidence type="ECO:0000313" key="8">
    <source>
        <dbReference type="Proteomes" id="UP000694941"/>
    </source>
</evidence>
<dbReference type="InterPro" id="IPR042066">
    <property type="entry name" value="Spt6_death-like"/>
</dbReference>
<feature type="compositionally biased region" description="Acidic residues" evidence="6">
    <location>
        <begin position="1"/>
        <end position="18"/>
    </location>
</feature>
<dbReference type="Pfam" id="PF14632">
    <property type="entry name" value="SPT6_acidic"/>
    <property type="match status" value="1"/>
</dbReference>
<dbReference type="Proteomes" id="UP000694941">
    <property type="component" value="Unplaced"/>
</dbReference>
<feature type="compositionally biased region" description="Acidic residues" evidence="6">
    <location>
        <begin position="50"/>
        <end position="71"/>
    </location>
</feature>
<feature type="region of interest" description="Disordered" evidence="6">
    <location>
        <begin position="478"/>
        <end position="503"/>
    </location>
</feature>
<feature type="compositionally biased region" description="Acidic residues" evidence="6">
    <location>
        <begin position="147"/>
        <end position="165"/>
    </location>
</feature>
<accession>A0ABM1SLI0</accession>
<dbReference type="InterPro" id="IPR028083">
    <property type="entry name" value="Spt6_acidic_N_dom"/>
</dbReference>
<dbReference type="SMART" id="SM00252">
    <property type="entry name" value="SH2"/>
    <property type="match status" value="1"/>
</dbReference>
<dbReference type="Pfam" id="PF14635">
    <property type="entry name" value="HHH_7"/>
    <property type="match status" value="1"/>
</dbReference>
<dbReference type="PANTHER" id="PTHR10145">
    <property type="entry name" value="TRANSCRIPTION ELONGATION FACTOR SPT6"/>
    <property type="match status" value="1"/>
</dbReference>
<dbReference type="InterPro" id="IPR028088">
    <property type="entry name" value="Spt6_HTH_DNA-bd_dom"/>
</dbReference>
<dbReference type="InterPro" id="IPR017072">
    <property type="entry name" value="TF_Spt6"/>
</dbReference>
<dbReference type="InterPro" id="IPR023323">
    <property type="entry name" value="Tex-like_dom_sf"/>
</dbReference>
<dbReference type="InterPro" id="IPR010994">
    <property type="entry name" value="RuvA_2-like"/>
</dbReference>
<feature type="compositionally biased region" description="Basic and acidic residues" evidence="6">
    <location>
        <begin position="478"/>
        <end position="493"/>
    </location>
</feature>
<dbReference type="Pfam" id="PF14641">
    <property type="entry name" value="HTH_44"/>
    <property type="match status" value="1"/>
</dbReference>
<dbReference type="CDD" id="cd00164">
    <property type="entry name" value="S1_like"/>
    <property type="match status" value="1"/>
</dbReference>
<dbReference type="Gene3D" id="1.10.10.650">
    <property type="entry name" value="RuvA domain 2-like"/>
    <property type="match status" value="1"/>
</dbReference>
<keyword evidence="3 5" id="KW-0804">Transcription</keyword>
<dbReference type="PANTHER" id="PTHR10145:SF6">
    <property type="entry name" value="TRANSCRIPTION ELONGATION FACTOR SPT6"/>
    <property type="match status" value="1"/>
</dbReference>
<dbReference type="Gene3D" id="1.10.10.2740">
    <property type="entry name" value="Spt6, Death-like domain"/>
    <property type="match status" value="1"/>
</dbReference>
<gene>
    <name evidence="9" type="primary">LOC106461745</name>
</gene>
<feature type="compositionally biased region" description="Acidic residues" evidence="6">
    <location>
        <begin position="118"/>
        <end position="127"/>
    </location>
</feature>
<evidence type="ECO:0000256" key="3">
    <source>
        <dbReference type="ARBA" id="ARBA00023163"/>
    </source>
</evidence>
<dbReference type="CDD" id="cd09918">
    <property type="entry name" value="SH2_Nterm_SPT6_like"/>
    <property type="match status" value="1"/>
</dbReference>
<name>A0ABM1SLI0_LIMPO</name>
<dbReference type="InterPro" id="IPR000980">
    <property type="entry name" value="SH2"/>
</dbReference>
<evidence type="ECO:0000256" key="5">
    <source>
        <dbReference type="PIRNR" id="PIRNR036947"/>
    </source>
</evidence>
<dbReference type="PROSITE" id="PS50126">
    <property type="entry name" value="S1"/>
    <property type="match status" value="1"/>
</dbReference>
<dbReference type="InterPro" id="IPR012337">
    <property type="entry name" value="RNaseH-like_sf"/>
</dbReference>
<sequence length="1327" mass="153646">MADFLDSEAEESEDEELESNLKKRLVDEDDEEEEEDDEEKLRDEMKDLINDEEEDEEEEQIEDEGGGDSDDDNIRKKKRRHEDYDDNLDDEDYELLETNLGVKMPRKKKFKRLRRIEDDESDAEETQDSANREVVDEREAIANELFEGSDAEGEAAEPPVEEDDQYRDLSGSEGESDPDDFIVDDDGQPISKGKKRRHVKYTDAALQEAQDIFGGDFDFDEFEQYGDEYEEEEMEEDEYAEEDEEGETKQRPKKSTKKRQTKKSIFDVYEPSELEHGHFTDLDNEIRTTDIPERFQLRSVPVTQAEDAEIEEEAKWIYKMAFNTATISVQETADQGDGGHQPMAGRKGPTAVYKIRDALKFMRNQQFEVPFIAFYKKEYVEPDLNINDLWTVYKWDEKWCQLKTRKNNLKRLFHKMQQYQCDEVMKDPEKPLAESLRPLDDSDFDRLEEVQTTEELRDMHLNFMLYYNQDVPAMQEAFRKQKQKEADGGKEEEAQKDEDDVGDDATVKHARRKDAYAVCREAGLDGLAKKFGLTPEQFGENLRDNYQRHEVDQYPISPLEVAGEYVCRRFATAEEALKAAKFMVAMQVSRDPLVRKCTRQMFFERAKICVKPIKKGVKEIDENHPCYSYKYLKNKPVKDLEADQFLHLVIAESENLLTMKIIMDKEGGGGGAPQTYLDEIKQLYYRDEFSRNVQEWNDQRSQALELALNKFLYPSFEKELRARLVQEAKDGIVKEADMKALRRFILAKKPHVIGVAGESREALNVIADVKSVICDLVEMEQLPTISVELIDNELPTVYMNSKKAEADFRDYPALLRQAVSIARKVQDPLIEFSQLCTPDEEILCLKYHPLQDQISKEELLNCLYLEFVNRTNEVGVDVNRAISHPHTSQLVQFVCGLGPRKASHLIRTLKQTHQKLENRTHLVTVCHMGPKVFYNCAGFVKIDTVAVGESAEAYVEVLDASRVHPEAYEWARKMAVDALEYDDMSEEIDPAGALEEILENPEKLRDLDLDAFAEELERQGLGNKSITLYDIRAELNHRYKDLRTPYRPSNAEETFNMLTKETPQTFYIGKLVLAQVQGIARKKPRGEQLDQANPIRNDESGLWQCPFCRKDDFPELSEVWNHFDAGSCPGQAMGVRCRLDNGVSGFIPTKMISDKQVTNPEDRVKINMIVNCRVTRIDIERFTIDLTCRSSDLMDKNNEWRPHKDKYYDFDAEEKDRKIEEDQKKKHNRQTYIKRVIVHPSFHNISYKEAESLLAQMEQGEVIIRPSSKGADHLTVTWKVTDGINQHIDVMEEGKENAFSLGQALRINGEVSMAFSFYVRVFGEVEN</sequence>
<feature type="compositionally biased region" description="Acidic residues" evidence="6">
    <location>
        <begin position="217"/>
        <end position="246"/>
    </location>
</feature>
<feature type="compositionally biased region" description="Acidic residues" evidence="6">
    <location>
        <begin position="27"/>
        <end position="38"/>
    </location>
</feature>
<comment type="similarity">
    <text evidence="2 5">Belongs to the SPT6 family.</text>
</comment>
<organism evidence="8 9">
    <name type="scientific">Limulus polyphemus</name>
    <name type="common">Atlantic horseshoe crab</name>
    <dbReference type="NCBI Taxonomy" id="6850"/>
    <lineage>
        <taxon>Eukaryota</taxon>
        <taxon>Metazoa</taxon>
        <taxon>Ecdysozoa</taxon>
        <taxon>Arthropoda</taxon>
        <taxon>Chelicerata</taxon>
        <taxon>Merostomata</taxon>
        <taxon>Xiphosura</taxon>
        <taxon>Limulidae</taxon>
        <taxon>Limulus</taxon>
    </lineage>
</organism>